<gene>
    <name evidence="2" type="ORF">B0T19DRAFT_402041</name>
</gene>
<dbReference type="AlphaFoldDB" id="A0AAE0IEX8"/>
<sequence>MVRSSIHPHEERDQLDRAESWYNEPLRTQNKELIDENMRLKKLLRENGISWSPLFTFGLDNQASPAQFRRRTRSSTGSTFSVERNARLPTLPVEVQLQILEYSLTSKYPVMDPLSKLKEDNMTADEKIRGNQIAIGFLATCKAYLVEGTRFLWNNNTFVFTSHDSLRNFASLKLELRSQIKQISLRIIARYYDDEKRTHSVAHTRFPSGSGLKQIKLKVIPRAKETDHARAGFRSYTWTQTADFLDALRPPFDPSHYKNQPRPRLLPNLESLRIDFVNFPYNYLSFPDSELHQLAAHDLGCTLNELILTGVPKCEVGGKAAYDLSGMVKDDGLMIKANDTFVYASNMLRPIQDCEVSSRVMRSWVRLAKEYAAESGANLVTMDDHMDHMDHLVPHWPPGPHHGHPQTEPAPREEGHPESTWERRRTMWKRVPVTRDSKEREWVEFDRVMGGPMSHWTRTDLNDIDDIDSLVCDGCGEIHDPDSWDAWDEWDD</sequence>
<evidence type="ECO:0000313" key="2">
    <source>
        <dbReference type="EMBL" id="KAK3323744.1"/>
    </source>
</evidence>
<evidence type="ECO:0000313" key="3">
    <source>
        <dbReference type="Proteomes" id="UP001286456"/>
    </source>
</evidence>
<evidence type="ECO:0000256" key="1">
    <source>
        <dbReference type="SAM" id="MobiDB-lite"/>
    </source>
</evidence>
<feature type="compositionally biased region" description="Basic and acidic residues" evidence="1">
    <location>
        <begin position="410"/>
        <end position="423"/>
    </location>
</feature>
<organism evidence="2 3">
    <name type="scientific">Cercophora scortea</name>
    <dbReference type="NCBI Taxonomy" id="314031"/>
    <lineage>
        <taxon>Eukaryota</taxon>
        <taxon>Fungi</taxon>
        <taxon>Dikarya</taxon>
        <taxon>Ascomycota</taxon>
        <taxon>Pezizomycotina</taxon>
        <taxon>Sordariomycetes</taxon>
        <taxon>Sordariomycetidae</taxon>
        <taxon>Sordariales</taxon>
        <taxon>Lasiosphaeriaceae</taxon>
        <taxon>Cercophora</taxon>
    </lineage>
</organism>
<reference evidence="2" key="1">
    <citation type="journal article" date="2023" name="Mol. Phylogenet. Evol.">
        <title>Genome-scale phylogeny and comparative genomics of the fungal order Sordariales.</title>
        <authorList>
            <person name="Hensen N."/>
            <person name="Bonometti L."/>
            <person name="Westerberg I."/>
            <person name="Brannstrom I.O."/>
            <person name="Guillou S."/>
            <person name="Cros-Aarteil S."/>
            <person name="Calhoun S."/>
            <person name="Haridas S."/>
            <person name="Kuo A."/>
            <person name="Mondo S."/>
            <person name="Pangilinan J."/>
            <person name="Riley R."/>
            <person name="LaButti K."/>
            <person name="Andreopoulos B."/>
            <person name="Lipzen A."/>
            <person name="Chen C."/>
            <person name="Yan M."/>
            <person name="Daum C."/>
            <person name="Ng V."/>
            <person name="Clum A."/>
            <person name="Steindorff A."/>
            <person name="Ohm R.A."/>
            <person name="Martin F."/>
            <person name="Silar P."/>
            <person name="Natvig D.O."/>
            <person name="Lalanne C."/>
            <person name="Gautier V."/>
            <person name="Ament-Velasquez S.L."/>
            <person name="Kruys A."/>
            <person name="Hutchinson M.I."/>
            <person name="Powell A.J."/>
            <person name="Barry K."/>
            <person name="Miller A.N."/>
            <person name="Grigoriev I.V."/>
            <person name="Debuchy R."/>
            <person name="Gladieux P."/>
            <person name="Hiltunen Thoren M."/>
            <person name="Johannesson H."/>
        </authorList>
    </citation>
    <scope>NUCLEOTIDE SEQUENCE</scope>
    <source>
        <strain evidence="2">SMH4131-1</strain>
    </source>
</reference>
<accession>A0AAE0IEX8</accession>
<proteinExistence type="predicted"/>
<dbReference type="EMBL" id="JAUEPO010000004">
    <property type="protein sequence ID" value="KAK3323744.1"/>
    <property type="molecule type" value="Genomic_DNA"/>
</dbReference>
<feature type="region of interest" description="Disordered" evidence="1">
    <location>
        <begin position="395"/>
        <end position="423"/>
    </location>
</feature>
<comment type="caution">
    <text evidence="2">The sequence shown here is derived from an EMBL/GenBank/DDBJ whole genome shotgun (WGS) entry which is preliminary data.</text>
</comment>
<dbReference type="Proteomes" id="UP001286456">
    <property type="component" value="Unassembled WGS sequence"/>
</dbReference>
<keyword evidence="3" id="KW-1185">Reference proteome</keyword>
<name>A0AAE0IEX8_9PEZI</name>
<reference evidence="2" key="2">
    <citation type="submission" date="2023-06" db="EMBL/GenBank/DDBJ databases">
        <authorList>
            <consortium name="Lawrence Berkeley National Laboratory"/>
            <person name="Haridas S."/>
            <person name="Hensen N."/>
            <person name="Bonometti L."/>
            <person name="Westerberg I."/>
            <person name="Brannstrom I.O."/>
            <person name="Guillou S."/>
            <person name="Cros-Aarteil S."/>
            <person name="Calhoun S."/>
            <person name="Kuo A."/>
            <person name="Mondo S."/>
            <person name="Pangilinan J."/>
            <person name="Riley R."/>
            <person name="Labutti K."/>
            <person name="Andreopoulos B."/>
            <person name="Lipzen A."/>
            <person name="Chen C."/>
            <person name="Yanf M."/>
            <person name="Daum C."/>
            <person name="Ng V."/>
            <person name="Clum A."/>
            <person name="Steindorff A."/>
            <person name="Ohm R."/>
            <person name="Martin F."/>
            <person name="Silar P."/>
            <person name="Natvig D."/>
            <person name="Lalanne C."/>
            <person name="Gautier V."/>
            <person name="Ament-Velasquez S.L."/>
            <person name="Kruys A."/>
            <person name="Hutchinson M.I."/>
            <person name="Powell A.J."/>
            <person name="Barry K."/>
            <person name="Miller A.N."/>
            <person name="Grigoriev I.V."/>
            <person name="Debuchy R."/>
            <person name="Gladieux P."/>
            <person name="Thoren M.H."/>
            <person name="Johannesson H."/>
        </authorList>
    </citation>
    <scope>NUCLEOTIDE SEQUENCE</scope>
    <source>
        <strain evidence="2">SMH4131-1</strain>
    </source>
</reference>
<protein>
    <submittedName>
        <fullName evidence="2">Uncharacterized protein</fullName>
    </submittedName>
</protein>